<dbReference type="PROSITE" id="PS00041">
    <property type="entry name" value="HTH_ARAC_FAMILY_1"/>
    <property type="match status" value="1"/>
</dbReference>
<evidence type="ECO:0000313" key="1">
    <source>
        <dbReference type="EMBL" id="SCX36240.1"/>
    </source>
</evidence>
<gene>
    <name evidence="1" type="primary">ripA_3</name>
    <name evidence="1" type="ORF">DSM25559_5384</name>
</gene>
<dbReference type="AlphaFoldDB" id="A0A1R3U3E7"/>
<dbReference type="Pfam" id="PF02311">
    <property type="entry name" value="AraC_binding"/>
    <property type="match status" value="1"/>
</dbReference>
<dbReference type="STRING" id="1907666.DSM25559_5384"/>
<dbReference type="InterPro" id="IPR018060">
    <property type="entry name" value="HTH_AraC"/>
</dbReference>
<dbReference type="InterPro" id="IPR003313">
    <property type="entry name" value="AraC-bd"/>
</dbReference>
<name>A0A1R3U3E7_9HYPH</name>
<organism evidence="1 2">
    <name type="scientific">Agrobacterium rosae</name>
    <dbReference type="NCBI Taxonomy" id="1972867"/>
    <lineage>
        <taxon>Bacteria</taxon>
        <taxon>Pseudomonadati</taxon>
        <taxon>Pseudomonadota</taxon>
        <taxon>Alphaproteobacteria</taxon>
        <taxon>Hyphomicrobiales</taxon>
        <taxon>Rhizobiaceae</taxon>
        <taxon>Rhizobium/Agrobacterium group</taxon>
        <taxon>Agrobacterium</taxon>
    </lineage>
</organism>
<dbReference type="RefSeq" id="WP_077105569.1">
    <property type="nucleotide sequence ID" value="NZ_CP192798.1"/>
</dbReference>
<dbReference type="EMBL" id="FMUE01000029">
    <property type="protein sequence ID" value="SCX36240.1"/>
    <property type="molecule type" value="Genomic_DNA"/>
</dbReference>
<accession>A0A1R3U3E7</accession>
<dbReference type="Proteomes" id="UP000187891">
    <property type="component" value="Unassembled WGS sequence"/>
</dbReference>
<dbReference type="InterPro" id="IPR018062">
    <property type="entry name" value="HTH_AraC-typ_CS"/>
</dbReference>
<dbReference type="PANTHER" id="PTHR11019">
    <property type="entry name" value="HTH-TYPE TRANSCRIPTIONAL REGULATOR NIMR"/>
    <property type="match status" value="1"/>
</dbReference>
<proteinExistence type="predicted"/>
<evidence type="ECO:0000313" key="2">
    <source>
        <dbReference type="Proteomes" id="UP000187891"/>
    </source>
</evidence>
<dbReference type="PROSITE" id="PS01124">
    <property type="entry name" value="HTH_ARAC_FAMILY_2"/>
    <property type="match status" value="1"/>
</dbReference>
<dbReference type="GO" id="GO:0043565">
    <property type="term" value="F:sequence-specific DNA binding"/>
    <property type="evidence" value="ECO:0007669"/>
    <property type="project" value="InterPro"/>
</dbReference>
<sequence length="254" mass="27632">MHPPFNVHRMIKPSGSALPLHSHDEAQLTYAASGMIQLHTDEGVWLVPPQLAAWIPADVPHRLDIITDAELWMVQWQPTAIATWAPPNFPDRAFASKVTPLLQSLLAAAVEDDASSVKAELVVRLILLELSAVSDAPTYLPIPSNAVAKRVAEIALGDHRNRMDLNELASRAATSVRTASRLFPMETGMTLKAWRQRARIVKAMEQLALGKAIAEVASDAGFSSTAAFSCAFRQVTATTPGAFIGEPRHQKHLL</sequence>
<dbReference type="SUPFAM" id="SSF46689">
    <property type="entry name" value="Homeodomain-like"/>
    <property type="match status" value="1"/>
</dbReference>
<dbReference type="InterPro" id="IPR011051">
    <property type="entry name" value="RmlC_Cupin_sf"/>
</dbReference>
<dbReference type="Gene3D" id="1.10.10.60">
    <property type="entry name" value="Homeodomain-like"/>
    <property type="match status" value="1"/>
</dbReference>
<dbReference type="SUPFAM" id="SSF51182">
    <property type="entry name" value="RmlC-like cupins"/>
    <property type="match status" value="1"/>
</dbReference>
<dbReference type="CDD" id="cd06124">
    <property type="entry name" value="cupin_NimR-like_N"/>
    <property type="match status" value="1"/>
</dbReference>
<dbReference type="Pfam" id="PF12833">
    <property type="entry name" value="HTH_18"/>
    <property type="match status" value="1"/>
</dbReference>
<dbReference type="Gene3D" id="2.60.120.10">
    <property type="entry name" value="Jelly Rolls"/>
    <property type="match status" value="1"/>
</dbReference>
<dbReference type="GO" id="GO:0003700">
    <property type="term" value="F:DNA-binding transcription factor activity"/>
    <property type="evidence" value="ECO:0007669"/>
    <property type="project" value="InterPro"/>
</dbReference>
<dbReference type="InterPro" id="IPR014710">
    <property type="entry name" value="RmlC-like_jellyroll"/>
</dbReference>
<reference evidence="2" key="1">
    <citation type="submission" date="2016-10" db="EMBL/GenBank/DDBJ databases">
        <authorList>
            <person name="Wibberg D."/>
        </authorList>
    </citation>
    <scope>NUCLEOTIDE SEQUENCE [LARGE SCALE GENOMIC DNA]</scope>
</reference>
<protein>
    <submittedName>
        <fullName evidence="1">HTH-type transcriptional repressor of iron proteins A</fullName>
    </submittedName>
</protein>
<dbReference type="PANTHER" id="PTHR11019:SF199">
    <property type="entry name" value="HTH-TYPE TRANSCRIPTIONAL REGULATOR NIMR"/>
    <property type="match status" value="1"/>
</dbReference>
<dbReference type="InterPro" id="IPR009057">
    <property type="entry name" value="Homeodomain-like_sf"/>
</dbReference>
<dbReference type="SMART" id="SM00342">
    <property type="entry name" value="HTH_ARAC"/>
    <property type="match status" value="1"/>
</dbReference>